<dbReference type="InterPro" id="IPR042070">
    <property type="entry name" value="PucR_C-HTH_sf"/>
</dbReference>
<sequence>MTNPAAMPYGRSPTLTRLLAESDLELRLLSGRPERVDRVMAGIHLTEVLDVDKWLAEGWVMMTTGVLLQRDPQAQRMLIRTLDSIDATGLGYCVDIVTRHVPAALLDEARRLNFPLFAMPLHIKARDVATRANRMILANDDTLFQQAQSTQDLFFENFDIGTAPEWLPERQLVSNLSAFLGLPVRFHANDGLLGSGSDPIGRILLTAPTHAPIKQRSGDDDLLIVPARVGAIFVGWVVVTVPREISDGQVALNTTIAVARLVALAVVSRKRPASSDRAVRQEVMGQLLSRGRASGSGGGDDPMRRLESAGTLSALQDLGFRPGEAVRGSVVDRVADNDRDARRPGFDAVIEALHRSAAPYAFLTTETTLTVMTQMPIEDLVAVLGGVDGYAVGIGAEVPGVVDLRRSVEQARSALDMSVPVAGSPARSRCVVFDDVPLSAWMIHHHSGAKERAARELSTLREHPAVFETVVVWFEVGMDVTRCAERLFIHANSVRYRLNKAEEYLHASLHDPAVIADLYLAMRVCGDL</sequence>
<evidence type="ECO:0000313" key="4">
    <source>
        <dbReference type="Proteomes" id="UP000515663"/>
    </source>
</evidence>
<dbReference type="Gene3D" id="1.10.10.2840">
    <property type="entry name" value="PucR C-terminal helix-turn-helix domain"/>
    <property type="match status" value="1"/>
</dbReference>
<keyword evidence="4" id="KW-1185">Reference proteome</keyword>
<evidence type="ECO:0000259" key="2">
    <source>
        <dbReference type="Pfam" id="PF13556"/>
    </source>
</evidence>
<dbReference type="KEGG" id="gji:H1R19_20650"/>
<dbReference type="AlphaFoldDB" id="A0A7D7QP74"/>
<dbReference type="InterPro" id="IPR051448">
    <property type="entry name" value="CdaR-like_regulators"/>
</dbReference>
<evidence type="ECO:0000313" key="3">
    <source>
        <dbReference type="EMBL" id="QMT01226.1"/>
    </source>
</evidence>
<dbReference type="Pfam" id="PF07905">
    <property type="entry name" value="PucR"/>
    <property type="match status" value="1"/>
</dbReference>
<feature type="domain" description="PucR C-terminal helix-turn-helix" evidence="2">
    <location>
        <begin position="468"/>
        <end position="524"/>
    </location>
</feature>
<accession>A0A7D7QP74</accession>
<protein>
    <submittedName>
        <fullName evidence="3">PucR family transcriptional regulator</fullName>
    </submittedName>
</protein>
<reference evidence="4" key="1">
    <citation type="submission" date="2020-07" db="EMBL/GenBank/DDBJ databases">
        <title>novel species isolated from the respiratory tract of Marmot.</title>
        <authorList>
            <person name="Zhang G."/>
        </authorList>
    </citation>
    <scope>NUCLEOTIDE SEQUENCE [LARGE SCALE GENOMIC DNA]</scope>
    <source>
        <strain evidence="4">686</strain>
    </source>
</reference>
<dbReference type="Proteomes" id="UP000515663">
    <property type="component" value="Chromosome"/>
</dbReference>
<proteinExistence type="predicted"/>
<dbReference type="InterPro" id="IPR025736">
    <property type="entry name" value="PucR_C-HTH_dom"/>
</dbReference>
<dbReference type="EMBL" id="CP059491">
    <property type="protein sequence ID" value="QMT01226.1"/>
    <property type="molecule type" value="Genomic_DNA"/>
</dbReference>
<dbReference type="RefSeq" id="WP_188328177.1">
    <property type="nucleotide sequence ID" value="NZ_CP059491.1"/>
</dbReference>
<organism evidence="3 4">
    <name type="scientific">Gordonia jinghuaiqii</name>
    <dbReference type="NCBI Taxonomy" id="2758710"/>
    <lineage>
        <taxon>Bacteria</taxon>
        <taxon>Bacillati</taxon>
        <taxon>Actinomycetota</taxon>
        <taxon>Actinomycetes</taxon>
        <taxon>Mycobacteriales</taxon>
        <taxon>Gordoniaceae</taxon>
        <taxon>Gordonia</taxon>
    </lineage>
</organism>
<feature type="domain" description="Purine catabolism PurC-like" evidence="1">
    <location>
        <begin position="18"/>
        <end position="136"/>
    </location>
</feature>
<evidence type="ECO:0000259" key="1">
    <source>
        <dbReference type="Pfam" id="PF07905"/>
    </source>
</evidence>
<dbReference type="InterPro" id="IPR012914">
    <property type="entry name" value="PucR_dom"/>
</dbReference>
<gene>
    <name evidence="3" type="ORF">H1R19_20650</name>
</gene>
<dbReference type="PANTHER" id="PTHR33744:SF7">
    <property type="entry name" value="PUCR FAMILY TRANSCRIPTIONAL REGULATOR"/>
    <property type="match status" value="1"/>
</dbReference>
<dbReference type="PANTHER" id="PTHR33744">
    <property type="entry name" value="CARBOHYDRATE DIACID REGULATOR"/>
    <property type="match status" value="1"/>
</dbReference>
<dbReference type="Pfam" id="PF13556">
    <property type="entry name" value="HTH_30"/>
    <property type="match status" value="1"/>
</dbReference>
<name>A0A7D7QP74_9ACTN</name>